<name>B9XCN2_PEDPL</name>
<dbReference type="STRING" id="320771.Cflav_PD4863"/>
<evidence type="ECO:0000313" key="1">
    <source>
        <dbReference type="EMBL" id="EEF62228.1"/>
    </source>
</evidence>
<dbReference type="Gene3D" id="3.90.190.10">
    <property type="entry name" value="Protein tyrosine phosphatase superfamily"/>
    <property type="match status" value="1"/>
</dbReference>
<dbReference type="Proteomes" id="UP000003688">
    <property type="component" value="Unassembled WGS sequence"/>
</dbReference>
<gene>
    <name evidence="1" type="ORF">Cflav_PD4863</name>
</gene>
<evidence type="ECO:0000313" key="2">
    <source>
        <dbReference type="Proteomes" id="UP000003688"/>
    </source>
</evidence>
<keyword evidence="2" id="KW-1185">Reference proteome</keyword>
<accession>B9XCN2</accession>
<reference evidence="1 2" key="1">
    <citation type="journal article" date="2011" name="J. Bacteriol.">
        <title>Genome sequence of 'Pedosphaera parvula' Ellin514, an aerobic Verrucomicrobial isolate from pasture soil.</title>
        <authorList>
            <person name="Kant R."/>
            <person name="van Passel M.W."/>
            <person name="Sangwan P."/>
            <person name="Palva A."/>
            <person name="Lucas S."/>
            <person name="Copeland A."/>
            <person name="Lapidus A."/>
            <person name="Glavina Del Rio T."/>
            <person name="Dalin E."/>
            <person name="Tice H."/>
            <person name="Bruce D."/>
            <person name="Goodwin L."/>
            <person name="Pitluck S."/>
            <person name="Chertkov O."/>
            <person name="Larimer F.W."/>
            <person name="Land M.L."/>
            <person name="Hauser L."/>
            <person name="Brettin T.S."/>
            <person name="Detter J.C."/>
            <person name="Han S."/>
            <person name="de Vos W.M."/>
            <person name="Janssen P.H."/>
            <person name="Smidt H."/>
        </authorList>
    </citation>
    <scope>NUCLEOTIDE SEQUENCE [LARGE SCALE GENOMIC DNA]</scope>
    <source>
        <strain evidence="1 2">Ellin514</strain>
    </source>
</reference>
<dbReference type="EMBL" id="ABOX02000005">
    <property type="protein sequence ID" value="EEF62228.1"/>
    <property type="molecule type" value="Genomic_DNA"/>
</dbReference>
<proteinExistence type="predicted"/>
<dbReference type="InterPro" id="IPR029021">
    <property type="entry name" value="Prot-tyrosine_phosphatase-like"/>
</dbReference>
<comment type="caution">
    <text evidence="1">The sequence shown here is derived from an EMBL/GenBank/DDBJ whole genome shotgun (WGS) entry which is preliminary data.</text>
</comment>
<dbReference type="AlphaFoldDB" id="B9XCN2"/>
<protein>
    <submittedName>
        <fullName evidence="1">Protein tyrosine phosphatase</fullName>
    </submittedName>
</protein>
<dbReference type="SUPFAM" id="SSF52799">
    <property type="entry name" value="(Phosphotyrosine protein) phosphatases II"/>
    <property type="match status" value="1"/>
</dbReference>
<organism evidence="1 2">
    <name type="scientific">Pedosphaera parvula (strain Ellin514)</name>
    <dbReference type="NCBI Taxonomy" id="320771"/>
    <lineage>
        <taxon>Bacteria</taxon>
        <taxon>Pseudomonadati</taxon>
        <taxon>Verrucomicrobiota</taxon>
        <taxon>Pedosphaerae</taxon>
        <taxon>Pedosphaerales</taxon>
        <taxon>Pedosphaeraceae</taxon>
        <taxon>Pedosphaera</taxon>
    </lineage>
</organism>
<sequence length="186" mass="20358">MNGMPYRISICGKQGVDSFSRQGVTHLLSIEDPSVPKDTPSWFSGPHEQVRFHDVESVREAEAMRAVAPTKEDVAAILNFGEVCYNASENGRVHLLIHCFAGACRSTAAAYALICQAMGPGCAREALEHVLSVRPEAFPNYLVVKHADLSLQRGGEMLQALGPLRSQFKKIVDEWAEDPDFAGEES</sequence>